<keyword evidence="4" id="KW-1185">Reference proteome</keyword>
<keyword evidence="2" id="KW-0812">Transmembrane</keyword>
<feature type="compositionally biased region" description="Low complexity" evidence="1">
    <location>
        <begin position="222"/>
        <end position="243"/>
    </location>
</feature>
<evidence type="ECO:0000256" key="1">
    <source>
        <dbReference type="SAM" id="MobiDB-lite"/>
    </source>
</evidence>
<gene>
    <name evidence="3" type="ORF">PSAL_004890</name>
</gene>
<dbReference type="Gene3D" id="1.10.150.20">
    <property type="entry name" value="5' to 3' exonuclease, C-terminal subdomain"/>
    <property type="match status" value="1"/>
</dbReference>
<dbReference type="Proteomes" id="UP000283786">
    <property type="component" value="Chromosome"/>
</dbReference>
<evidence type="ECO:0000256" key="2">
    <source>
        <dbReference type="SAM" id="Phobius"/>
    </source>
</evidence>
<reference evidence="3 4" key="1">
    <citation type="submission" date="2020-08" db="EMBL/GenBank/DDBJ databases">
        <title>Genome sequence of Rhodobacteraceae bacterium Lw-13e.</title>
        <authorList>
            <person name="Poehlein A."/>
            <person name="Wolter L."/>
            <person name="Daniel R."/>
            <person name="Brinkhoff T."/>
        </authorList>
    </citation>
    <scope>NUCLEOTIDE SEQUENCE [LARGE SCALE GENOMIC DNA]</scope>
    <source>
        <strain evidence="3 4">Lw-13e</strain>
    </source>
</reference>
<feature type="region of interest" description="Disordered" evidence="1">
    <location>
        <begin position="217"/>
        <end position="243"/>
    </location>
</feature>
<dbReference type="AlphaFoldDB" id="A0A418SF58"/>
<evidence type="ECO:0000313" key="3">
    <source>
        <dbReference type="EMBL" id="QPM89274.1"/>
    </source>
</evidence>
<sequence>MTGTTDICRTTCLGLGLVMALAITIGLSGGMPVLLALVLGLLIAGAATSLLLRMVCGSAAAGEGPVATLRSQVAEAMHTPVGEPAPGQTRSKAAKASAAAELPEKVTARDTKKAPKPAAKKGAAKAASKAGKKAVAGKDGAKKKKTPAKGDDLKRIKGLGPRFEKALHEAGITGFAQLAAMSPADFEALEAVRPGLAARAEGGDWTGQAKVLAVETAGSGGAKPASGKSVSRKAAAGKAGAGE</sequence>
<dbReference type="EMBL" id="CP060436">
    <property type="protein sequence ID" value="QPM89274.1"/>
    <property type="molecule type" value="Genomic_DNA"/>
</dbReference>
<feature type="compositionally biased region" description="Basic residues" evidence="1">
    <location>
        <begin position="114"/>
        <end position="123"/>
    </location>
</feature>
<organism evidence="3 4">
    <name type="scientific">Pseudooceanicola algae</name>
    <dbReference type="NCBI Taxonomy" id="1537215"/>
    <lineage>
        <taxon>Bacteria</taxon>
        <taxon>Pseudomonadati</taxon>
        <taxon>Pseudomonadota</taxon>
        <taxon>Alphaproteobacteria</taxon>
        <taxon>Rhodobacterales</taxon>
        <taxon>Paracoccaceae</taxon>
        <taxon>Pseudooceanicola</taxon>
    </lineage>
</organism>
<evidence type="ECO:0000313" key="4">
    <source>
        <dbReference type="Proteomes" id="UP000283786"/>
    </source>
</evidence>
<accession>A0A418SF58</accession>
<keyword evidence="2" id="KW-1133">Transmembrane helix</keyword>
<protein>
    <submittedName>
        <fullName evidence="3">Uncharacterized protein</fullName>
    </submittedName>
</protein>
<dbReference type="OrthoDB" id="9807941at2"/>
<name>A0A418SF58_9RHOB</name>
<keyword evidence="2" id="KW-0472">Membrane</keyword>
<feature type="compositionally biased region" description="Basic and acidic residues" evidence="1">
    <location>
        <begin position="102"/>
        <end position="113"/>
    </location>
</feature>
<feature type="transmembrane region" description="Helical" evidence="2">
    <location>
        <begin position="7"/>
        <end position="27"/>
    </location>
</feature>
<dbReference type="KEGG" id="palw:PSAL_004890"/>
<proteinExistence type="predicted"/>
<dbReference type="RefSeq" id="WP_119839660.1">
    <property type="nucleotide sequence ID" value="NZ_CP060436.1"/>
</dbReference>
<feature type="region of interest" description="Disordered" evidence="1">
    <location>
        <begin position="79"/>
        <end position="153"/>
    </location>
</feature>
<feature type="compositionally biased region" description="Low complexity" evidence="1">
    <location>
        <begin position="124"/>
        <end position="138"/>
    </location>
</feature>